<dbReference type="GO" id="GO:0005507">
    <property type="term" value="F:copper ion binding"/>
    <property type="evidence" value="ECO:0007669"/>
    <property type="project" value="InterPro"/>
</dbReference>
<evidence type="ECO:0000313" key="3">
    <source>
        <dbReference type="Proteomes" id="UP001214043"/>
    </source>
</evidence>
<dbReference type="EMBL" id="CP118166">
    <property type="protein sequence ID" value="WDI31964.1"/>
    <property type="molecule type" value="Genomic_DNA"/>
</dbReference>
<dbReference type="Pfam" id="PF05275">
    <property type="entry name" value="CopB"/>
    <property type="match status" value="1"/>
</dbReference>
<dbReference type="RefSeq" id="WP_274493848.1">
    <property type="nucleotide sequence ID" value="NZ_CP118166.1"/>
</dbReference>
<evidence type="ECO:0000256" key="1">
    <source>
        <dbReference type="SAM" id="SignalP"/>
    </source>
</evidence>
<dbReference type="GO" id="GO:0009279">
    <property type="term" value="C:cell outer membrane"/>
    <property type="evidence" value="ECO:0007669"/>
    <property type="project" value="InterPro"/>
</dbReference>
<dbReference type="Proteomes" id="UP001214043">
    <property type="component" value="Chromosome"/>
</dbReference>
<dbReference type="KEGG" id="hfl:PUV54_02015"/>
<dbReference type="GO" id="GO:0006878">
    <property type="term" value="P:intracellular copper ion homeostasis"/>
    <property type="evidence" value="ECO:0007669"/>
    <property type="project" value="InterPro"/>
</dbReference>
<feature type="signal peptide" evidence="1">
    <location>
        <begin position="1"/>
        <end position="26"/>
    </location>
</feature>
<dbReference type="InterPro" id="IPR007939">
    <property type="entry name" value="Cu-R_B_prcur"/>
</dbReference>
<gene>
    <name evidence="2" type="ORF">PUV54_02015</name>
</gene>
<sequence>MLRSMKNSLALISAFAVTIAGAQAFAQSESSNDSQSGWSAADEYWGGAEMAEARRAVQKEHGASKTYFVQGDRLEYRSNEGKPLFLWDAQGWWGGDRNKLWLKTEGEYSFDENAFEEAEVQALWSRAFARYFDVQAGVRHDFAPGDDRTFGVLGIQGLAPYWFEIDAALFVSGDGDVSARIEAEYELMLTQRLILQPRTELNFAVQDVAEYGAGSGLSTAEFGARLRYEIKREFAPYIGVDWTRSVGQTANFVRADGGDPSSVSFVAGLRLWF</sequence>
<keyword evidence="3" id="KW-1185">Reference proteome</keyword>
<keyword evidence="1" id="KW-0732">Signal</keyword>
<feature type="chain" id="PRO_5041910972" evidence="1">
    <location>
        <begin position="27"/>
        <end position="273"/>
    </location>
</feature>
<name>A0AAF0CG51_9PROT</name>
<evidence type="ECO:0000313" key="2">
    <source>
        <dbReference type="EMBL" id="WDI31964.1"/>
    </source>
</evidence>
<organism evidence="2 3">
    <name type="scientific">Hyphococcus flavus</name>
    <dbReference type="NCBI Taxonomy" id="1866326"/>
    <lineage>
        <taxon>Bacteria</taxon>
        <taxon>Pseudomonadati</taxon>
        <taxon>Pseudomonadota</taxon>
        <taxon>Alphaproteobacteria</taxon>
        <taxon>Parvularculales</taxon>
        <taxon>Parvularculaceae</taxon>
        <taxon>Hyphococcus</taxon>
    </lineage>
</organism>
<protein>
    <submittedName>
        <fullName evidence="2">Copper resistance protein B</fullName>
    </submittedName>
</protein>
<proteinExistence type="predicted"/>
<reference evidence="2" key="1">
    <citation type="submission" date="2023-02" db="EMBL/GenBank/DDBJ databases">
        <title>Genome sequence of Hyphococcus flavus.</title>
        <authorList>
            <person name="Rong J.-C."/>
            <person name="Zhao Q."/>
            <person name="Yi M."/>
            <person name="Wu J.-Y."/>
        </authorList>
    </citation>
    <scope>NUCLEOTIDE SEQUENCE</scope>
    <source>
        <strain evidence="2">MCCC 1K03223</strain>
    </source>
</reference>
<dbReference type="AlphaFoldDB" id="A0AAF0CG51"/>
<accession>A0AAF0CG51</accession>